<accession>A0A9Q9U6V5</accession>
<proteinExistence type="predicted"/>
<organism evidence="1 2">
    <name type="scientific">Fusarium fujikuroi</name>
    <name type="common">Bakanae and foot rot disease fungus</name>
    <name type="synonym">Gibberella fujikuroi</name>
    <dbReference type="NCBI Taxonomy" id="5127"/>
    <lineage>
        <taxon>Eukaryota</taxon>
        <taxon>Fungi</taxon>
        <taxon>Dikarya</taxon>
        <taxon>Ascomycota</taxon>
        <taxon>Pezizomycotina</taxon>
        <taxon>Sordariomycetes</taxon>
        <taxon>Hypocreomycetidae</taxon>
        <taxon>Hypocreales</taxon>
        <taxon>Nectriaceae</taxon>
        <taxon>Fusarium</taxon>
        <taxon>Fusarium fujikuroi species complex</taxon>
    </lineage>
</organism>
<dbReference type="Proteomes" id="UP000760494">
    <property type="component" value="Unassembled WGS sequence"/>
</dbReference>
<evidence type="ECO:0000313" key="2">
    <source>
        <dbReference type="Proteomes" id="UP000760494"/>
    </source>
</evidence>
<reference evidence="1" key="1">
    <citation type="submission" date="2019-05" db="EMBL/GenBank/DDBJ databases">
        <authorList>
            <person name="Piombo E."/>
        </authorList>
    </citation>
    <scope>NUCLEOTIDE SEQUENCE</scope>
    <source>
        <strain evidence="1">C2S</strain>
    </source>
</reference>
<gene>
    <name evidence="1" type="ORF">C2S_4650</name>
</gene>
<comment type="caution">
    <text evidence="1">The sequence shown here is derived from an EMBL/GenBank/DDBJ whole genome shotgun (WGS) entry which is preliminary data.</text>
</comment>
<dbReference type="EMBL" id="CABFJX010000068">
    <property type="protein sequence ID" value="VTT61942.1"/>
    <property type="molecule type" value="Genomic_DNA"/>
</dbReference>
<dbReference type="AlphaFoldDB" id="A0A9Q9U6V5"/>
<sequence length="66" mass="7270">MLLGLLTMPNDRWDLSIKSLHVVTGHCITVSTYLCITDDRPLGSKPATVGTCTIRQKARKAEQGEK</sequence>
<evidence type="ECO:0000313" key="1">
    <source>
        <dbReference type="EMBL" id="VTT61942.1"/>
    </source>
</evidence>
<protein>
    <submittedName>
        <fullName evidence="1">Uncharacterized protein</fullName>
    </submittedName>
</protein>
<name>A0A9Q9U6V5_FUSFU</name>